<dbReference type="SUPFAM" id="SSF55874">
    <property type="entry name" value="ATPase domain of HSP90 chaperone/DNA topoisomerase II/histidine kinase"/>
    <property type="match status" value="1"/>
</dbReference>
<feature type="domain" description="Histidine kinase/HSP90-like ATPase" evidence="3">
    <location>
        <begin position="60"/>
        <end position="178"/>
    </location>
</feature>
<dbReference type="Gene3D" id="3.30.565.10">
    <property type="entry name" value="Histidine kinase-like ATPase, C-terminal domain"/>
    <property type="match status" value="1"/>
</dbReference>
<evidence type="ECO:0000313" key="4">
    <source>
        <dbReference type="EMBL" id="GII51896.1"/>
    </source>
</evidence>
<dbReference type="AlphaFoldDB" id="A0A8J3UW54"/>
<evidence type="ECO:0000259" key="3">
    <source>
        <dbReference type="Pfam" id="PF13581"/>
    </source>
</evidence>
<comment type="caution">
    <text evidence="4">The sequence shown here is derived from an EMBL/GenBank/DDBJ whole genome shotgun (WGS) entry which is preliminary data.</text>
</comment>
<keyword evidence="1" id="KW-0418">Kinase</keyword>
<sequence length="260" mass="28307">MFCSAARQGRVPHGRSRQPGPSRPGRHMLNPPFRRPVDPHDDRRVADRVFGSALTAPKQARVFVRHQLGAWELPTLLDTAELLVSELVTNAVHATNAVRNAPITSSMFPVALRMVALRLRVSSGPRSLFIEVWDVSDREPVAGQSDDDDEGGRGLALVGSLARNWGHYTAPDRGKIVWCEIPLPPLAPPPLPAARVSRVPVSVSQVSVGPFGRGPASGTEEQHRGLPRRVRHHPCAPRAQGPDEATLLRVLDGLRGLDTE</sequence>
<protein>
    <recommendedName>
        <fullName evidence="3">Histidine kinase/HSP90-like ATPase domain-containing protein</fullName>
    </recommendedName>
</protein>
<dbReference type="InterPro" id="IPR036890">
    <property type="entry name" value="HATPase_C_sf"/>
</dbReference>
<dbReference type="Proteomes" id="UP000605992">
    <property type="component" value="Unassembled WGS sequence"/>
</dbReference>
<accession>A0A8J3UW54</accession>
<dbReference type="GO" id="GO:0004674">
    <property type="term" value="F:protein serine/threonine kinase activity"/>
    <property type="evidence" value="ECO:0007669"/>
    <property type="project" value="UniProtKB-KW"/>
</dbReference>
<dbReference type="PANTHER" id="PTHR35526:SF3">
    <property type="entry name" value="ANTI-SIGMA-F FACTOR RSBW"/>
    <property type="match status" value="1"/>
</dbReference>
<evidence type="ECO:0000256" key="2">
    <source>
        <dbReference type="SAM" id="MobiDB-lite"/>
    </source>
</evidence>
<dbReference type="CDD" id="cd16936">
    <property type="entry name" value="HATPase_RsbW-like"/>
    <property type="match status" value="1"/>
</dbReference>
<keyword evidence="1" id="KW-0808">Transferase</keyword>
<reference evidence="4" key="1">
    <citation type="submission" date="2021-01" db="EMBL/GenBank/DDBJ databases">
        <title>Whole genome shotgun sequence of Planotetraspora thailandica NBRC 104271.</title>
        <authorList>
            <person name="Komaki H."/>
            <person name="Tamura T."/>
        </authorList>
    </citation>
    <scope>NUCLEOTIDE SEQUENCE</scope>
    <source>
        <strain evidence="4">NBRC 104271</strain>
    </source>
</reference>
<evidence type="ECO:0000256" key="1">
    <source>
        <dbReference type="ARBA" id="ARBA00022527"/>
    </source>
</evidence>
<name>A0A8J3UW54_9ACTN</name>
<dbReference type="Pfam" id="PF13581">
    <property type="entry name" value="HATPase_c_2"/>
    <property type="match status" value="1"/>
</dbReference>
<organism evidence="4 5">
    <name type="scientific">Planotetraspora thailandica</name>
    <dbReference type="NCBI Taxonomy" id="487172"/>
    <lineage>
        <taxon>Bacteria</taxon>
        <taxon>Bacillati</taxon>
        <taxon>Actinomycetota</taxon>
        <taxon>Actinomycetes</taxon>
        <taxon>Streptosporangiales</taxon>
        <taxon>Streptosporangiaceae</taxon>
        <taxon>Planotetraspora</taxon>
    </lineage>
</organism>
<keyword evidence="5" id="KW-1185">Reference proteome</keyword>
<dbReference type="InterPro" id="IPR003594">
    <property type="entry name" value="HATPase_dom"/>
</dbReference>
<gene>
    <name evidence="4" type="ORF">Pth03_02850</name>
</gene>
<evidence type="ECO:0000313" key="5">
    <source>
        <dbReference type="Proteomes" id="UP000605992"/>
    </source>
</evidence>
<dbReference type="InterPro" id="IPR050267">
    <property type="entry name" value="Anti-sigma-factor_SerPK"/>
</dbReference>
<dbReference type="EMBL" id="BOOR01000004">
    <property type="protein sequence ID" value="GII51896.1"/>
    <property type="molecule type" value="Genomic_DNA"/>
</dbReference>
<keyword evidence="1" id="KW-0723">Serine/threonine-protein kinase</keyword>
<dbReference type="PANTHER" id="PTHR35526">
    <property type="entry name" value="ANTI-SIGMA-F FACTOR RSBW-RELATED"/>
    <property type="match status" value="1"/>
</dbReference>
<proteinExistence type="predicted"/>
<feature type="region of interest" description="Disordered" evidence="2">
    <location>
        <begin position="1"/>
        <end position="41"/>
    </location>
</feature>